<reference evidence="2" key="1">
    <citation type="journal article" date="2010" name="Nature">
        <title>The Dynamic genome of Hydra.</title>
        <authorList>
            <person name="Chapman J.A."/>
            <person name="Kirkness E.F."/>
            <person name="Simakov O."/>
            <person name="Hampson S.E."/>
            <person name="Mitros T."/>
            <person name="Weinmaier T."/>
            <person name="Rattei T."/>
            <person name="Balasubramanian P.G."/>
            <person name="Borman J."/>
            <person name="Busam D."/>
            <person name="Disbennett K."/>
            <person name="Pfannkoch C."/>
            <person name="Sumin N."/>
            <person name="Sutton G."/>
            <person name="Viswanathan L."/>
            <person name="Walenz B."/>
            <person name="Goodstein D.M."/>
            <person name="Hellsten U."/>
            <person name="Kawashima T."/>
            <person name="Prochnik S.E."/>
            <person name="Putnam N.H."/>
            <person name="Shu S."/>
            <person name="Blumberg B."/>
            <person name="Dana C.E."/>
            <person name="Gee L."/>
            <person name="Kibler D.F."/>
            <person name="Law L."/>
            <person name="Lindgens D."/>
            <person name="Martinez D.E."/>
            <person name="Peng J."/>
            <person name="Wigge P.A."/>
            <person name="Bertulat B."/>
            <person name="Guder C."/>
            <person name="Nakamura Y."/>
            <person name="Ozbek S."/>
            <person name="Watanabe H."/>
            <person name="Khalturin K."/>
            <person name="Hemmrich G."/>
            <person name="Franke A."/>
            <person name="Augustin R."/>
            <person name="Fraune S."/>
            <person name="Hayakawa E."/>
            <person name="Hayakawa S."/>
            <person name="Hirose M."/>
            <person name="Hwang J."/>
            <person name="Ikeo K."/>
            <person name="Nishimiya-Fujisawa C."/>
            <person name="Ogura A."/>
            <person name="Takahashi T."/>
            <person name="Steinmetz P.R."/>
            <person name="Zhang X."/>
            <person name="Aufschnaiter R."/>
            <person name="Eder M.K."/>
            <person name="Gorny A.K."/>
            <person name="Salvenmoser W."/>
            <person name="Heimberg A.M."/>
            <person name="Wheeler B.M."/>
            <person name="Peterson K.J."/>
            <person name="Boettger A."/>
            <person name="Tischler P."/>
            <person name="Wolf A."/>
            <person name="Gojobori T."/>
            <person name="Remington K.A."/>
            <person name="Strausberg R.L."/>
            <person name="Venter J."/>
            <person name="Technau U."/>
            <person name="Hobmayer B."/>
            <person name="Bosch T.C."/>
            <person name="Holstein T.W."/>
            <person name="Fujisawa T."/>
            <person name="Bode H.R."/>
            <person name="David C.N."/>
            <person name="Rokhsar D.S."/>
            <person name="Steele R.E."/>
        </authorList>
    </citation>
    <scope>NUCLEOTIDE SEQUENCE</scope>
</reference>
<evidence type="ECO:0000256" key="1">
    <source>
        <dbReference type="SAM" id="MobiDB-lite"/>
    </source>
</evidence>
<feature type="compositionally biased region" description="Polar residues" evidence="1">
    <location>
        <begin position="74"/>
        <end position="83"/>
    </location>
</feature>
<organism evidence="2">
    <name type="scientific">Curvibacter symbiont subsp. Hydra magnipapillata</name>
    <dbReference type="NCBI Taxonomy" id="667019"/>
    <lineage>
        <taxon>Bacteria</taxon>
        <taxon>Pseudomonadati</taxon>
        <taxon>Pseudomonadota</taxon>
        <taxon>Betaproteobacteria</taxon>
        <taxon>Burkholderiales</taxon>
        <taxon>Comamonadaceae</taxon>
        <taxon>Curvibacter</taxon>
    </lineage>
</organism>
<accession>C9YDZ8</accession>
<feature type="region of interest" description="Disordered" evidence="1">
    <location>
        <begin position="1"/>
        <end position="30"/>
    </location>
</feature>
<evidence type="ECO:0000313" key="2">
    <source>
        <dbReference type="EMBL" id="CBA31621.1"/>
    </source>
</evidence>
<feature type="compositionally biased region" description="Basic and acidic residues" evidence="1">
    <location>
        <begin position="15"/>
        <end position="25"/>
    </location>
</feature>
<gene>
    <name evidence="2" type="ORF">Csp_D28040</name>
</gene>
<dbReference type="AlphaFoldDB" id="C9YDZ8"/>
<protein>
    <submittedName>
        <fullName evidence="2">Uncharacterized protein</fullName>
    </submittedName>
</protein>
<sequence length="83" mass="8952">MSFARIPPNSPAPPRSRDAAHEHPGVEQTLSANAEAWRRLAIVGYHRASELVRARQPASAPHDPADGHEAPSSDPHQSGFQSL</sequence>
<dbReference type="EMBL" id="FN543107">
    <property type="protein sequence ID" value="CBA31621.1"/>
    <property type="molecule type" value="Genomic_DNA"/>
</dbReference>
<proteinExistence type="predicted"/>
<name>C9YDZ8_CURXX</name>
<feature type="region of interest" description="Disordered" evidence="1">
    <location>
        <begin position="51"/>
        <end position="83"/>
    </location>
</feature>